<dbReference type="Proteomes" id="UP001075354">
    <property type="component" value="Chromosome 10"/>
</dbReference>
<reference evidence="1" key="1">
    <citation type="submission" date="2022-12" db="EMBL/GenBank/DDBJ databases">
        <title>Chromosome-level genome assembly of the bean flower thrips Megalurothrips usitatus.</title>
        <authorList>
            <person name="Ma L."/>
            <person name="Liu Q."/>
            <person name="Li H."/>
            <person name="Cai W."/>
        </authorList>
    </citation>
    <scope>NUCLEOTIDE SEQUENCE</scope>
    <source>
        <strain evidence="1">Cailab_2022a</strain>
    </source>
</reference>
<name>A0AAV7XFL4_9NEOP</name>
<proteinExistence type="predicted"/>
<accession>A0AAV7XFL4</accession>
<evidence type="ECO:0000313" key="1">
    <source>
        <dbReference type="EMBL" id="KAJ1523274.1"/>
    </source>
</evidence>
<gene>
    <name evidence="1" type="ORF">ONE63_001153</name>
</gene>
<evidence type="ECO:0000313" key="2">
    <source>
        <dbReference type="Proteomes" id="UP001075354"/>
    </source>
</evidence>
<sequence>MPLHEDFVPHLPNARSLLWKSIKLSNFAYKVPVFHVVFGRALQIWPRLESPTTAHLQDCALRDRRMSQHRNVNHQISHFVSAHLQSR</sequence>
<comment type="caution">
    <text evidence="1">The sequence shown here is derived from an EMBL/GenBank/DDBJ whole genome shotgun (WGS) entry which is preliminary data.</text>
</comment>
<keyword evidence="2" id="KW-1185">Reference proteome</keyword>
<protein>
    <submittedName>
        <fullName evidence="1">Uncharacterized protein</fullName>
    </submittedName>
</protein>
<organism evidence="1 2">
    <name type="scientific">Megalurothrips usitatus</name>
    <name type="common">bean blossom thrips</name>
    <dbReference type="NCBI Taxonomy" id="439358"/>
    <lineage>
        <taxon>Eukaryota</taxon>
        <taxon>Metazoa</taxon>
        <taxon>Ecdysozoa</taxon>
        <taxon>Arthropoda</taxon>
        <taxon>Hexapoda</taxon>
        <taxon>Insecta</taxon>
        <taxon>Pterygota</taxon>
        <taxon>Neoptera</taxon>
        <taxon>Paraneoptera</taxon>
        <taxon>Thysanoptera</taxon>
        <taxon>Terebrantia</taxon>
        <taxon>Thripoidea</taxon>
        <taxon>Thripidae</taxon>
        <taxon>Megalurothrips</taxon>
    </lineage>
</organism>
<dbReference type="EMBL" id="JAPTSV010000010">
    <property type="protein sequence ID" value="KAJ1523274.1"/>
    <property type="molecule type" value="Genomic_DNA"/>
</dbReference>
<dbReference type="AlphaFoldDB" id="A0AAV7XFL4"/>